<evidence type="ECO:0000256" key="3">
    <source>
        <dbReference type="ARBA" id="ARBA00022500"/>
    </source>
</evidence>
<evidence type="ECO:0000259" key="12">
    <source>
        <dbReference type="PROSITE" id="PS50885"/>
    </source>
</evidence>
<dbReference type="Proteomes" id="UP001169242">
    <property type="component" value="Unassembled WGS sequence"/>
</dbReference>
<dbReference type="Pfam" id="PF02743">
    <property type="entry name" value="dCache_1"/>
    <property type="match status" value="1"/>
</dbReference>
<evidence type="ECO:0000313" key="13">
    <source>
        <dbReference type="EMBL" id="MDA3733975.1"/>
    </source>
</evidence>
<dbReference type="GO" id="GO:0007165">
    <property type="term" value="P:signal transduction"/>
    <property type="evidence" value="ECO:0007669"/>
    <property type="project" value="UniProtKB-KW"/>
</dbReference>
<comment type="subcellular location">
    <subcellularLocation>
        <location evidence="1">Cell membrane</location>
        <topology evidence="1">Multi-pass membrane protein</topology>
    </subcellularLocation>
</comment>
<name>A0AA42DRV6_9FIRM</name>
<feature type="transmembrane region" description="Helical" evidence="10">
    <location>
        <begin position="9"/>
        <end position="28"/>
    </location>
</feature>
<keyword evidence="6 10" id="KW-0472">Membrane</keyword>
<proteinExistence type="inferred from homology"/>
<evidence type="ECO:0000256" key="4">
    <source>
        <dbReference type="ARBA" id="ARBA00022692"/>
    </source>
</evidence>
<comment type="caution">
    <text evidence="13">The sequence shown here is derived from an EMBL/GenBank/DDBJ whole genome shotgun (WGS) entry which is preliminary data.</text>
</comment>
<dbReference type="Pfam" id="PF00015">
    <property type="entry name" value="MCPsignal"/>
    <property type="match status" value="1"/>
</dbReference>
<dbReference type="CDD" id="cd06225">
    <property type="entry name" value="HAMP"/>
    <property type="match status" value="1"/>
</dbReference>
<evidence type="ECO:0000256" key="6">
    <source>
        <dbReference type="ARBA" id="ARBA00023136"/>
    </source>
</evidence>
<reference evidence="13" key="1">
    <citation type="journal article" date="2023" name="Int. J. Syst. Evol. Microbiol.">
        <title>&lt;i&gt;Holtiella tumoricola&lt;/i&gt; gen. nov. sp. nov., isolated from a human clinical sample.</title>
        <authorList>
            <person name="Allen-Vercoe E."/>
            <person name="Daigneault M.C."/>
            <person name="Vancuren S.J."/>
            <person name="Cochrane K."/>
            <person name="O'Neal L.L."/>
            <person name="Sankaranarayanan K."/>
            <person name="Lawson P.A."/>
        </authorList>
    </citation>
    <scope>NUCLEOTIDE SEQUENCE</scope>
    <source>
        <strain evidence="13">CC70A</strain>
    </source>
</reference>
<dbReference type="EMBL" id="JAQIFT010000069">
    <property type="protein sequence ID" value="MDA3733975.1"/>
    <property type="molecule type" value="Genomic_DNA"/>
</dbReference>
<keyword evidence="3" id="KW-0145">Chemotaxis</keyword>
<evidence type="ECO:0000256" key="9">
    <source>
        <dbReference type="PROSITE-ProRule" id="PRU00284"/>
    </source>
</evidence>
<feature type="domain" description="Methyl-accepting transducer" evidence="11">
    <location>
        <begin position="369"/>
        <end position="605"/>
    </location>
</feature>
<gene>
    <name evidence="13" type="ORF">PBV87_21095</name>
</gene>
<dbReference type="InterPro" id="IPR033479">
    <property type="entry name" value="dCache_1"/>
</dbReference>
<evidence type="ECO:0000256" key="2">
    <source>
        <dbReference type="ARBA" id="ARBA00022475"/>
    </source>
</evidence>
<dbReference type="InterPro" id="IPR003660">
    <property type="entry name" value="HAMP_dom"/>
</dbReference>
<dbReference type="PANTHER" id="PTHR32089">
    <property type="entry name" value="METHYL-ACCEPTING CHEMOTAXIS PROTEIN MCPB"/>
    <property type="match status" value="1"/>
</dbReference>
<keyword evidence="4 10" id="KW-0812">Transmembrane</keyword>
<evidence type="ECO:0000256" key="5">
    <source>
        <dbReference type="ARBA" id="ARBA00022989"/>
    </source>
</evidence>
<sequence>MKNSIQFKLLANILVITLAIILVMYFSLSSILKTVLKESNLEHIQTLSTCARDQIELYTTNNLNIVDAIANNSILVDLQTTMNEKQNFLRNSASKYGATQIGLVNSSGLLSFPDQTTQDIKDTVYYQNLMHGKSEVFGPYYTDDQSEFLIGFTAPVIQNGRVTGGVILYKNGLDLSQFISQFNFGQNGHAYILNTEGMLIASSKNTLDEQEVSIEDRTLLHQEILDNKLGTTTYSSSDGELCLSYLNVPSTGWSIVLESLESDLFANMYRILNTLLIISIIAILLAVLGSSFIARSLSKRLSTFKQTFEQLATGDFCIELNQKELQQKDEIGALYQALNQFMHSMQDMLLAVKESSATLSSHSDDLLKTSSALLHSSEYINDTSQDIAHGTTLQNNDLVIVNQLVENVNEHIQEVHLSLDNITTFIQEVNHSTSISTADMEKLSTSLINFNAIFSNLSEGIMSMNTKMYAITDITHIINGISEQTNLLALNAAIEAARAGESGRGFSIVATEIRKLAEQSKLAAQNINHVIKDVIGENQNIISSNEDLAHELNAQKEHVYNTLASFQTIISGVEEITPKITVISGKTTRLNNEKEKLYRNIKNITTTSIKIASKADDAYTETTCLQDASQQINETASHLTYLTEHLGNKMKQFKLNH</sequence>
<evidence type="ECO:0000256" key="8">
    <source>
        <dbReference type="ARBA" id="ARBA00029447"/>
    </source>
</evidence>
<dbReference type="RefSeq" id="WP_271013638.1">
    <property type="nucleotide sequence ID" value="NZ_JAQIFT010000069.1"/>
</dbReference>
<evidence type="ECO:0000256" key="10">
    <source>
        <dbReference type="SAM" id="Phobius"/>
    </source>
</evidence>
<evidence type="ECO:0000256" key="1">
    <source>
        <dbReference type="ARBA" id="ARBA00004651"/>
    </source>
</evidence>
<dbReference type="Gene3D" id="1.10.287.950">
    <property type="entry name" value="Methyl-accepting chemotaxis protein"/>
    <property type="match status" value="1"/>
</dbReference>
<organism evidence="13 14">
    <name type="scientific">Holtiella tumoricola</name>
    <dbReference type="NCBI Taxonomy" id="3018743"/>
    <lineage>
        <taxon>Bacteria</taxon>
        <taxon>Bacillati</taxon>
        <taxon>Bacillota</taxon>
        <taxon>Clostridia</taxon>
        <taxon>Lachnospirales</taxon>
        <taxon>Cellulosilyticaceae</taxon>
        <taxon>Holtiella</taxon>
    </lineage>
</organism>
<dbReference type="Gene3D" id="3.30.450.20">
    <property type="entry name" value="PAS domain"/>
    <property type="match status" value="1"/>
</dbReference>
<evidence type="ECO:0000256" key="7">
    <source>
        <dbReference type="ARBA" id="ARBA00023224"/>
    </source>
</evidence>
<dbReference type="AlphaFoldDB" id="A0AA42DRV6"/>
<dbReference type="InterPro" id="IPR004089">
    <property type="entry name" value="MCPsignal_dom"/>
</dbReference>
<keyword evidence="2" id="KW-1003">Cell membrane</keyword>
<feature type="domain" description="HAMP" evidence="12">
    <location>
        <begin position="295"/>
        <end position="350"/>
    </location>
</feature>
<keyword evidence="7 9" id="KW-0807">Transducer</keyword>
<dbReference type="SMART" id="SM00283">
    <property type="entry name" value="MA"/>
    <property type="match status" value="1"/>
</dbReference>
<keyword evidence="5 10" id="KW-1133">Transmembrane helix</keyword>
<comment type="similarity">
    <text evidence="8">Belongs to the methyl-accepting chemotaxis (MCP) protein family.</text>
</comment>
<dbReference type="CDD" id="cd18774">
    <property type="entry name" value="PDC2_HK_sensor"/>
    <property type="match status" value="1"/>
</dbReference>
<dbReference type="PROSITE" id="PS50111">
    <property type="entry name" value="CHEMOTAXIS_TRANSDUC_2"/>
    <property type="match status" value="1"/>
</dbReference>
<dbReference type="PROSITE" id="PS50885">
    <property type="entry name" value="HAMP"/>
    <property type="match status" value="1"/>
</dbReference>
<dbReference type="SUPFAM" id="SSF58104">
    <property type="entry name" value="Methyl-accepting chemotaxis protein (MCP) signaling domain"/>
    <property type="match status" value="1"/>
</dbReference>
<dbReference type="Pfam" id="PF00672">
    <property type="entry name" value="HAMP"/>
    <property type="match status" value="1"/>
</dbReference>
<evidence type="ECO:0000313" key="14">
    <source>
        <dbReference type="Proteomes" id="UP001169242"/>
    </source>
</evidence>
<dbReference type="PANTHER" id="PTHR32089:SF112">
    <property type="entry name" value="LYSOZYME-LIKE PROTEIN-RELATED"/>
    <property type="match status" value="1"/>
</dbReference>
<dbReference type="SMART" id="SM00304">
    <property type="entry name" value="HAMP"/>
    <property type="match status" value="1"/>
</dbReference>
<evidence type="ECO:0000259" key="11">
    <source>
        <dbReference type="PROSITE" id="PS50111"/>
    </source>
</evidence>
<feature type="transmembrane region" description="Helical" evidence="10">
    <location>
        <begin position="271"/>
        <end position="294"/>
    </location>
</feature>
<dbReference type="GO" id="GO:0005886">
    <property type="term" value="C:plasma membrane"/>
    <property type="evidence" value="ECO:0007669"/>
    <property type="project" value="UniProtKB-SubCell"/>
</dbReference>
<dbReference type="Gene3D" id="1.10.8.500">
    <property type="entry name" value="HAMP domain in histidine kinase"/>
    <property type="match status" value="1"/>
</dbReference>
<dbReference type="GO" id="GO:0006935">
    <property type="term" value="P:chemotaxis"/>
    <property type="evidence" value="ECO:0007669"/>
    <property type="project" value="UniProtKB-KW"/>
</dbReference>
<protein>
    <submittedName>
        <fullName evidence="13">Methyl-accepting chemotaxis protein</fullName>
    </submittedName>
</protein>
<accession>A0AA42DRV6</accession>
<keyword evidence="14" id="KW-1185">Reference proteome</keyword>